<dbReference type="InterPro" id="IPR003593">
    <property type="entry name" value="AAA+_ATPase"/>
</dbReference>
<dbReference type="InterPro" id="IPR003439">
    <property type="entry name" value="ABC_transporter-like_ATP-bd"/>
</dbReference>
<gene>
    <name evidence="5" type="ORF">BW731_03035</name>
</gene>
<dbReference type="PANTHER" id="PTHR42788">
    <property type="entry name" value="TAURINE IMPORT ATP-BINDING PROTEIN-RELATED"/>
    <property type="match status" value="1"/>
</dbReference>
<dbReference type="AlphaFoldDB" id="A0A1V4DFI7"/>
<sequence>MPQKKEPLIQLKNVTQQFFSAENHSLPIIKDLDLSLYDGEFVSVVGPSGCGKSTLLNLIAGFLTPTSGQLFMRDQIIIGPDKSRGVVFQSPTLYPWLSVEQNIAYGPKRQKLPSEEIKQKVTTLIEQVGLIESETKYPFELSGGMKQRVSIARAMVNEPELLLMDEPFSALDAITRRNMQALLRGLWQKSHQSIFMITHDIEEALTLSTRVLVFPKNNPGELKEYTFDYTQKITQDSHYETEMDEAFQHDKLLLLNDIM</sequence>
<evidence type="ECO:0000313" key="5">
    <source>
        <dbReference type="EMBL" id="OPF87258.1"/>
    </source>
</evidence>
<dbReference type="InterPro" id="IPR017871">
    <property type="entry name" value="ABC_transporter-like_CS"/>
</dbReference>
<dbReference type="CDD" id="cd03293">
    <property type="entry name" value="ABC_NrtD_SsuB_transporters"/>
    <property type="match status" value="1"/>
</dbReference>
<organism evidence="5 6">
    <name type="scientific">Vagococcus martis</name>
    <dbReference type="NCBI Taxonomy" id="1768210"/>
    <lineage>
        <taxon>Bacteria</taxon>
        <taxon>Bacillati</taxon>
        <taxon>Bacillota</taxon>
        <taxon>Bacilli</taxon>
        <taxon>Lactobacillales</taxon>
        <taxon>Enterococcaceae</taxon>
        <taxon>Vagococcus</taxon>
    </lineage>
</organism>
<dbReference type="PANTHER" id="PTHR42788:SF13">
    <property type="entry name" value="ALIPHATIC SULFONATES IMPORT ATP-BINDING PROTEIN SSUB"/>
    <property type="match status" value="1"/>
</dbReference>
<keyword evidence="2" id="KW-0547">Nucleotide-binding</keyword>
<evidence type="ECO:0000256" key="3">
    <source>
        <dbReference type="ARBA" id="ARBA00022840"/>
    </source>
</evidence>
<keyword evidence="6" id="KW-1185">Reference proteome</keyword>
<dbReference type="Proteomes" id="UP000189970">
    <property type="component" value="Unassembled WGS sequence"/>
</dbReference>
<dbReference type="Gene3D" id="3.40.50.300">
    <property type="entry name" value="P-loop containing nucleotide triphosphate hydrolases"/>
    <property type="match status" value="1"/>
</dbReference>
<reference evidence="5 6" key="1">
    <citation type="submission" date="2017-02" db="EMBL/GenBank/DDBJ databases">
        <title>Vagococcus cremeus sp. nov., isolated from the small intestine of a marten, Martes flavigula.</title>
        <authorList>
            <person name="Tak E.J."/>
            <person name="Bae J.-W."/>
        </authorList>
    </citation>
    <scope>NUCLEOTIDE SEQUENCE [LARGE SCALE GENOMIC DNA]</scope>
    <source>
        <strain evidence="5 6">D7T301</strain>
    </source>
</reference>
<dbReference type="InterPro" id="IPR050166">
    <property type="entry name" value="ABC_transporter_ATP-bind"/>
</dbReference>
<dbReference type="InterPro" id="IPR027417">
    <property type="entry name" value="P-loop_NTPase"/>
</dbReference>
<comment type="caution">
    <text evidence="5">The sequence shown here is derived from an EMBL/GenBank/DDBJ whole genome shotgun (WGS) entry which is preliminary data.</text>
</comment>
<dbReference type="SMART" id="SM00382">
    <property type="entry name" value="AAA"/>
    <property type="match status" value="1"/>
</dbReference>
<dbReference type="SUPFAM" id="SSF52540">
    <property type="entry name" value="P-loop containing nucleoside triphosphate hydrolases"/>
    <property type="match status" value="1"/>
</dbReference>
<protein>
    <recommendedName>
        <fullName evidence="4">ABC transporter domain-containing protein</fullName>
    </recommendedName>
</protein>
<dbReference type="PROSITE" id="PS50893">
    <property type="entry name" value="ABC_TRANSPORTER_2"/>
    <property type="match status" value="1"/>
</dbReference>
<accession>A0A1V4DFI7</accession>
<feature type="domain" description="ABC transporter" evidence="4">
    <location>
        <begin position="9"/>
        <end position="241"/>
    </location>
</feature>
<evidence type="ECO:0000313" key="6">
    <source>
        <dbReference type="Proteomes" id="UP000189970"/>
    </source>
</evidence>
<dbReference type="GO" id="GO:0005524">
    <property type="term" value="F:ATP binding"/>
    <property type="evidence" value="ECO:0007669"/>
    <property type="project" value="UniProtKB-KW"/>
</dbReference>
<dbReference type="RefSeq" id="WP_079345604.1">
    <property type="nucleotide sequence ID" value="NZ_MVAB01000001.1"/>
</dbReference>
<evidence type="ECO:0000256" key="2">
    <source>
        <dbReference type="ARBA" id="ARBA00022741"/>
    </source>
</evidence>
<name>A0A1V4DFI7_9ENTE</name>
<dbReference type="Pfam" id="PF00005">
    <property type="entry name" value="ABC_tran"/>
    <property type="match status" value="1"/>
</dbReference>
<dbReference type="GO" id="GO:0016887">
    <property type="term" value="F:ATP hydrolysis activity"/>
    <property type="evidence" value="ECO:0007669"/>
    <property type="project" value="InterPro"/>
</dbReference>
<keyword evidence="1" id="KW-0813">Transport</keyword>
<keyword evidence="3" id="KW-0067">ATP-binding</keyword>
<evidence type="ECO:0000259" key="4">
    <source>
        <dbReference type="PROSITE" id="PS50893"/>
    </source>
</evidence>
<dbReference type="PROSITE" id="PS00211">
    <property type="entry name" value="ABC_TRANSPORTER_1"/>
    <property type="match status" value="1"/>
</dbReference>
<proteinExistence type="predicted"/>
<dbReference type="EMBL" id="MVAB01000001">
    <property type="protein sequence ID" value="OPF87258.1"/>
    <property type="molecule type" value="Genomic_DNA"/>
</dbReference>
<evidence type="ECO:0000256" key="1">
    <source>
        <dbReference type="ARBA" id="ARBA00022448"/>
    </source>
</evidence>